<proteinExistence type="predicted"/>
<sequence length="95" mass="10250">MTQVRAWRLPGGALACAANPAIGAWDGRVVNLNASFAPPVDERTALRELAAIYPANNQVTDIHYGSCEARPVHLRCFGDSDNWGSCELDRQSAPV</sequence>
<dbReference type="RefSeq" id="WP_085141452.1">
    <property type="nucleotide sequence ID" value="NZ_JACKVA010000009.1"/>
</dbReference>
<evidence type="ECO:0000313" key="2">
    <source>
        <dbReference type="EMBL" id="ORV24653.1"/>
    </source>
</evidence>
<accession>A0A0U1DHE4</accession>
<gene>
    <name evidence="2" type="ORF">AWB98_20650</name>
    <name evidence="1" type="ORF">BN970_03548</name>
</gene>
<protein>
    <submittedName>
        <fullName evidence="1">Uncharacterized protein</fullName>
    </submittedName>
</protein>
<name>A0A0U1DHE4_9MYCO</name>
<dbReference type="EMBL" id="CTEF01000002">
    <property type="protein sequence ID" value="CQD16627.1"/>
    <property type="molecule type" value="Genomic_DNA"/>
</dbReference>
<dbReference type="Proteomes" id="UP000193811">
    <property type="component" value="Unassembled WGS sequence"/>
</dbReference>
<keyword evidence="4" id="KW-1185">Reference proteome</keyword>
<evidence type="ECO:0000313" key="1">
    <source>
        <dbReference type="EMBL" id="CQD16627.1"/>
    </source>
</evidence>
<evidence type="ECO:0000313" key="3">
    <source>
        <dbReference type="Proteomes" id="UP000182227"/>
    </source>
</evidence>
<reference evidence="1 3" key="1">
    <citation type="submission" date="2015-03" db="EMBL/GenBank/DDBJ databases">
        <authorList>
            <person name="Murphy D."/>
        </authorList>
    </citation>
    <scope>NUCLEOTIDE SEQUENCE [LARGE SCALE GENOMIC DNA]</scope>
    <source>
        <strain evidence="1 3">D16</strain>
    </source>
</reference>
<dbReference type="AlphaFoldDB" id="A0A0U1DHE4"/>
<reference evidence="2 4" key="2">
    <citation type="submission" date="2016-01" db="EMBL/GenBank/DDBJ databases">
        <title>The new phylogeny of the genus Mycobacterium.</title>
        <authorList>
            <person name="Tarcisio F."/>
            <person name="Conor M."/>
            <person name="Antonella G."/>
            <person name="Elisabetta G."/>
            <person name="Giulia F.S."/>
            <person name="Sara T."/>
            <person name="Anna F."/>
            <person name="Clotilde B."/>
            <person name="Roberto B."/>
            <person name="Veronica D.S."/>
            <person name="Fabio R."/>
            <person name="Monica P."/>
            <person name="Olivier J."/>
            <person name="Enrico T."/>
            <person name="Nicola S."/>
        </authorList>
    </citation>
    <scope>NUCLEOTIDE SEQUENCE [LARGE SCALE GENOMIC DNA]</scope>
    <source>
        <strain evidence="2 4">CCUG 50187</strain>
    </source>
</reference>
<dbReference type="EMBL" id="LQOP01000020">
    <property type="protein sequence ID" value="ORV24653.1"/>
    <property type="molecule type" value="Genomic_DNA"/>
</dbReference>
<dbReference type="Proteomes" id="UP000182227">
    <property type="component" value="Unassembled WGS sequence"/>
</dbReference>
<organism evidence="1 3">
    <name type="scientific">Mycolicibacterium conceptionense</name>
    <dbReference type="NCBI Taxonomy" id="451644"/>
    <lineage>
        <taxon>Bacteria</taxon>
        <taxon>Bacillati</taxon>
        <taxon>Actinomycetota</taxon>
        <taxon>Actinomycetes</taxon>
        <taxon>Mycobacteriales</taxon>
        <taxon>Mycobacteriaceae</taxon>
        <taxon>Mycolicibacterium</taxon>
    </lineage>
</organism>
<evidence type="ECO:0000313" key="4">
    <source>
        <dbReference type="Proteomes" id="UP000193811"/>
    </source>
</evidence>